<name>A0A2S5B4J0_9BASI</name>
<proteinExistence type="predicted"/>
<feature type="compositionally biased region" description="Low complexity" evidence="6">
    <location>
        <begin position="203"/>
        <end position="221"/>
    </location>
</feature>
<evidence type="ECO:0000256" key="5">
    <source>
        <dbReference type="ARBA" id="ARBA00023242"/>
    </source>
</evidence>
<dbReference type="Gene3D" id="4.10.240.10">
    <property type="entry name" value="Zn(2)-C6 fungal-type DNA-binding domain"/>
    <property type="match status" value="1"/>
</dbReference>
<dbReference type="InterPro" id="IPR051089">
    <property type="entry name" value="prtT"/>
</dbReference>
<feature type="domain" description="Zn(2)-C6 fungal-type" evidence="7">
    <location>
        <begin position="261"/>
        <end position="292"/>
    </location>
</feature>
<evidence type="ECO:0000256" key="3">
    <source>
        <dbReference type="ARBA" id="ARBA00023125"/>
    </source>
</evidence>
<dbReference type="GO" id="GO:0000976">
    <property type="term" value="F:transcription cis-regulatory region binding"/>
    <property type="evidence" value="ECO:0007669"/>
    <property type="project" value="TreeGrafter"/>
</dbReference>
<dbReference type="InterPro" id="IPR036864">
    <property type="entry name" value="Zn2-C6_fun-type_DNA-bd_sf"/>
</dbReference>
<dbReference type="PROSITE" id="PS00463">
    <property type="entry name" value="ZN2_CY6_FUNGAL_1"/>
    <property type="match status" value="1"/>
</dbReference>
<dbReference type="GO" id="GO:0000981">
    <property type="term" value="F:DNA-binding transcription factor activity, RNA polymerase II-specific"/>
    <property type="evidence" value="ECO:0007669"/>
    <property type="project" value="InterPro"/>
</dbReference>
<protein>
    <recommendedName>
        <fullName evidence="7">Zn(2)-C6 fungal-type domain-containing protein</fullName>
    </recommendedName>
</protein>
<feature type="region of interest" description="Disordered" evidence="6">
    <location>
        <begin position="1"/>
        <end position="72"/>
    </location>
</feature>
<sequence length="994" mass="107119">MSGPYTGYPDPNRPSAAAGGPPRPPPLADLTSGVGGSSGGPSPFSHPGQPLHHGHPHSSHGEQLYGPPGGNGGGGGGYYASSNTAMAASNYGSAPTHASPGGFASVDSSGHAMLPPMHVLPTPTHHHQQQQQQEHHQQQQQHQLPARRSMGSGEFQSLPAPPSALMTAGDAQLPMPHGLPQPHPGYQHRGSVSGGYALGQPPSGSASGSSSGSTAMNASTGPSGNRGLTSPTGAAHSGVSGQAGGAAGGASQEPKSRSAMACQLCRRQKMKCEGPSKAPCRRCRAAGVECVFESPAANTPRVRTSGTTSWVDGRLHSFESRLAMLEDTAASNSSALVPRGPGDPQASLSVYPEMISGHERRIAALEQQLYALQLQVARSQPPTPQQATPYSAGYSVQHGGMPGYPPHNAEYDSPGLPAAPLPSHLGGTSEYSSPAKHESDSAGGPSRLKEGDGDEPDTHRGKRWKGEPGSGEPDFIARGLVTEEEATMCFESYHLTFTASEGESKIPQSNRLSFNETRRRSPFFLATVISIGARSLSRFDTFHATFREALRLARQTFLPDAFMFDSELGLGPKSERSAMLYPTYRPTWPSPAMSRAPHIDSAADSNEFEPRLSTLSLKALVLLGLYHGMPDLLTHAWIAGYRFIWPPSMLEYEQMSEEERVTPRGRRCINIARVGIIACLWHSFYTYVRHQLGFMDHTPALVLHHLEVISSSVYAESVTDMVMKTNLEENAILLEAFKQLGPAMRATPPQASEVYDVVERSLAKLDAWQKKYLHTMVTVSQWGDSPDLKSIVPLHHGRMWLLMYTYTCIQPEDLDLTLPRTREFVRKSVESAIVILRWAVESRVWMPFSVVGNYVHNVQVPCAIFQLATCARWYPDLLDCAVLRPLLHRLLQQCDATTNGPGATAREISRARRTKLEVQELDRLAFDLCGEETPSNGKACPLGPASDGDANGNGTMAEEESGGLFGQEITASLASLRLELNLWAKPLQAFEADD</sequence>
<evidence type="ECO:0000313" key="9">
    <source>
        <dbReference type="Proteomes" id="UP000237144"/>
    </source>
</evidence>
<accession>A0A2S5B4J0</accession>
<evidence type="ECO:0000256" key="2">
    <source>
        <dbReference type="ARBA" id="ARBA00023015"/>
    </source>
</evidence>
<feature type="compositionally biased region" description="Polar residues" evidence="6">
    <location>
        <begin position="222"/>
        <end position="232"/>
    </location>
</feature>
<dbReference type="SMART" id="SM00066">
    <property type="entry name" value="GAL4"/>
    <property type="match status" value="1"/>
</dbReference>
<feature type="region of interest" description="Disordered" evidence="6">
    <location>
        <begin position="937"/>
        <end position="960"/>
    </location>
</feature>
<dbReference type="OrthoDB" id="39175at2759"/>
<feature type="compositionally biased region" description="Low complexity" evidence="6">
    <location>
        <begin position="40"/>
        <end position="51"/>
    </location>
</feature>
<feature type="region of interest" description="Disordered" evidence="6">
    <location>
        <begin position="380"/>
        <end position="475"/>
    </location>
</feature>
<evidence type="ECO:0000256" key="1">
    <source>
        <dbReference type="ARBA" id="ARBA00004123"/>
    </source>
</evidence>
<dbReference type="AlphaFoldDB" id="A0A2S5B4J0"/>
<gene>
    <name evidence="8" type="ORF">BMF94_5295</name>
</gene>
<evidence type="ECO:0000256" key="4">
    <source>
        <dbReference type="ARBA" id="ARBA00023163"/>
    </source>
</evidence>
<dbReference type="GO" id="GO:0005634">
    <property type="term" value="C:nucleus"/>
    <property type="evidence" value="ECO:0007669"/>
    <property type="project" value="UniProtKB-SubCell"/>
</dbReference>
<organism evidence="8 9">
    <name type="scientific">Rhodotorula taiwanensis</name>
    <dbReference type="NCBI Taxonomy" id="741276"/>
    <lineage>
        <taxon>Eukaryota</taxon>
        <taxon>Fungi</taxon>
        <taxon>Dikarya</taxon>
        <taxon>Basidiomycota</taxon>
        <taxon>Pucciniomycotina</taxon>
        <taxon>Microbotryomycetes</taxon>
        <taxon>Sporidiobolales</taxon>
        <taxon>Sporidiobolaceae</taxon>
        <taxon>Rhodotorula</taxon>
    </lineage>
</organism>
<dbReference type="PROSITE" id="PS50048">
    <property type="entry name" value="ZN2_CY6_FUNGAL_2"/>
    <property type="match status" value="1"/>
</dbReference>
<dbReference type="InterPro" id="IPR001138">
    <property type="entry name" value="Zn2Cys6_DnaBD"/>
</dbReference>
<keyword evidence="9" id="KW-1185">Reference proteome</keyword>
<keyword evidence="4" id="KW-0804">Transcription</keyword>
<dbReference type="EMBL" id="PJQD01000074">
    <property type="protein sequence ID" value="POY71703.1"/>
    <property type="molecule type" value="Genomic_DNA"/>
</dbReference>
<dbReference type="CDD" id="cd00067">
    <property type="entry name" value="GAL4"/>
    <property type="match status" value="1"/>
</dbReference>
<reference evidence="8 9" key="1">
    <citation type="journal article" date="2018" name="Front. Microbiol.">
        <title>Prospects for Fungal Bioremediation of Acidic Radioactive Waste Sites: Characterization and Genome Sequence of Rhodotorula taiwanensis MD1149.</title>
        <authorList>
            <person name="Tkavc R."/>
            <person name="Matrosova V.Y."/>
            <person name="Grichenko O.E."/>
            <person name="Gostincar C."/>
            <person name="Volpe R.P."/>
            <person name="Klimenkova P."/>
            <person name="Gaidamakova E.K."/>
            <person name="Zhou C.E."/>
            <person name="Stewart B.J."/>
            <person name="Lyman M.G."/>
            <person name="Malfatti S.A."/>
            <person name="Rubinfeld B."/>
            <person name="Courtot M."/>
            <person name="Singh J."/>
            <person name="Dalgard C.L."/>
            <person name="Hamilton T."/>
            <person name="Frey K.G."/>
            <person name="Gunde-Cimerman N."/>
            <person name="Dugan L."/>
            <person name="Daly M.J."/>
        </authorList>
    </citation>
    <scope>NUCLEOTIDE SEQUENCE [LARGE SCALE GENOMIC DNA]</scope>
    <source>
        <strain evidence="8 9">MD1149</strain>
    </source>
</reference>
<keyword evidence="2" id="KW-0805">Transcription regulation</keyword>
<evidence type="ECO:0000256" key="6">
    <source>
        <dbReference type="SAM" id="MobiDB-lite"/>
    </source>
</evidence>
<dbReference type="STRING" id="741276.A0A2S5B4J0"/>
<feature type="region of interest" description="Disordered" evidence="6">
    <location>
        <begin position="91"/>
        <end position="256"/>
    </location>
</feature>
<dbReference type="Pfam" id="PF00172">
    <property type="entry name" value="Zn_clus"/>
    <property type="match status" value="1"/>
</dbReference>
<keyword evidence="3" id="KW-0238">DNA-binding</keyword>
<dbReference type="GO" id="GO:0008270">
    <property type="term" value="F:zinc ion binding"/>
    <property type="evidence" value="ECO:0007669"/>
    <property type="project" value="InterPro"/>
</dbReference>
<dbReference type="Proteomes" id="UP000237144">
    <property type="component" value="Unassembled WGS sequence"/>
</dbReference>
<evidence type="ECO:0000313" key="8">
    <source>
        <dbReference type="EMBL" id="POY71703.1"/>
    </source>
</evidence>
<dbReference type="PANTHER" id="PTHR31845">
    <property type="entry name" value="FINGER DOMAIN PROTEIN, PUTATIVE-RELATED"/>
    <property type="match status" value="1"/>
</dbReference>
<keyword evidence="5" id="KW-0539">Nucleus</keyword>
<feature type="compositionally biased region" description="Basic and acidic residues" evidence="6">
    <location>
        <begin position="447"/>
        <end position="459"/>
    </location>
</feature>
<dbReference type="SUPFAM" id="SSF57701">
    <property type="entry name" value="Zn2/Cys6 DNA-binding domain"/>
    <property type="match status" value="1"/>
</dbReference>
<comment type="caution">
    <text evidence="8">The sequence shown here is derived from an EMBL/GenBank/DDBJ whole genome shotgun (WGS) entry which is preliminary data.</text>
</comment>
<comment type="subcellular location">
    <subcellularLocation>
        <location evidence="1">Nucleus</location>
    </subcellularLocation>
</comment>
<evidence type="ECO:0000259" key="7">
    <source>
        <dbReference type="PROSITE" id="PS50048"/>
    </source>
</evidence>
<dbReference type="PANTHER" id="PTHR31845:SF17">
    <property type="entry name" value="ZN(II)2CYS6 TRANSCRIPTION FACTOR (EUROFUNG)"/>
    <property type="match status" value="1"/>
</dbReference>